<accession>A0AAV3JDX4</accession>
<dbReference type="AlphaFoldDB" id="A0AAV3JDX4"/>
<protein>
    <submittedName>
        <fullName evidence="1">Uncharacterized protein</fullName>
    </submittedName>
</protein>
<reference evidence="1 2" key="1">
    <citation type="submission" date="2013-04" db="EMBL/GenBank/DDBJ databases">
        <authorList>
            <person name="Harkins D.M."/>
            <person name="Durkin A.S."/>
            <person name="Brinkac L.M."/>
            <person name="Haft D.H."/>
            <person name="Selengut J.D."/>
            <person name="Sanka R."/>
            <person name="DePew J."/>
            <person name="Purushe J."/>
            <person name="Chanthongthip A."/>
            <person name="Lattana O."/>
            <person name="Phetsouvanh R."/>
            <person name="Newton P.N."/>
            <person name="Vinetz J.M."/>
            <person name="Sutton G.G."/>
            <person name="Nierman W.C."/>
            <person name="Fouts D.E."/>
        </authorList>
    </citation>
    <scope>NUCLEOTIDE SEQUENCE [LARGE SCALE GENOMIC DNA]</scope>
    <source>
        <strain evidence="1 2">UI 09931</strain>
    </source>
</reference>
<name>A0AAV3JDX4_LEPBO</name>
<dbReference type="EMBL" id="AHNP02000004">
    <property type="protein sequence ID" value="EPG58826.1"/>
    <property type="molecule type" value="Genomic_DNA"/>
</dbReference>
<comment type="caution">
    <text evidence="1">The sequence shown here is derived from an EMBL/GenBank/DDBJ whole genome shotgun (WGS) entry which is preliminary data.</text>
</comment>
<evidence type="ECO:0000313" key="1">
    <source>
        <dbReference type="EMBL" id="EPG58826.1"/>
    </source>
</evidence>
<proteinExistence type="predicted"/>
<sequence>METQVQRLPELSECSLWVAFQIANFITQNLLPWKISYFGEY</sequence>
<organism evidence="1 2">
    <name type="scientific">Leptospira borgpetersenii serovar Javanica str. UI 09931</name>
    <dbReference type="NCBI Taxonomy" id="1049767"/>
    <lineage>
        <taxon>Bacteria</taxon>
        <taxon>Pseudomonadati</taxon>
        <taxon>Spirochaetota</taxon>
        <taxon>Spirochaetia</taxon>
        <taxon>Leptospirales</taxon>
        <taxon>Leptospiraceae</taxon>
        <taxon>Leptospira</taxon>
    </lineage>
</organism>
<dbReference type="Proteomes" id="UP000014570">
    <property type="component" value="Unassembled WGS sequence"/>
</dbReference>
<evidence type="ECO:0000313" key="2">
    <source>
        <dbReference type="Proteomes" id="UP000014570"/>
    </source>
</evidence>
<gene>
    <name evidence="1" type="ORF">LEP1GSC103_0272</name>
</gene>